<dbReference type="Gene3D" id="2.50.20.10">
    <property type="entry name" value="Lipoprotein localisation LolA/LolB/LppX"/>
    <property type="match status" value="1"/>
</dbReference>
<feature type="domain" description="MucB/RseB N-terminal" evidence="6">
    <location>
        <begin position="35"/>
        <end position="207"/>
    </location>
</feature>
<evidence type="ECO:0000256" key="5">
    <source>
        <dbReference type="SAM" id="SignalP"/>
    </source>
</evidence>
<evidence type="ECO:0000256" key="2">
    <source>
        <dbReference type="ARBA" id="ARBA00008150"/>
    </source>
</evidence>
<feature type="signal peptide" evidence="5">
    <location>
        <begin position="1"/>
        <end position="30"/>
    </location>
</feature>
<evidence type="ECO:0000256" key="1">
    <source>
        <dbReference type="ARBA" id="ARBA00004418"/>
    </source>
</evidence>
<comment type="subcellular location">
    <subcellularLocation>
        <location evidence="1">Periplasm</location>
    </subcellularLocation>
</comment>
<comment type="caution">
    <text evidence="8">The sequence shown here is derived from an EMBL/GenBank/DDBJ whole genome shotgun (WGS) entry which is preliminary data.</text>
</comment>
<dbReference type="Gene3D" id="3.30.200.100">
    <property type="entry name" value="MucB/RseB, C-terminal domain"/>
    <property type="match status" value="1"/>
</dbReference>
<dbReference type="CDD" id="cd16327">
    <property type="entry name" value="RseB"/>
    <property type="match status" value="1"/>
</dbReference>
<protein>
    <submittedName>
        <fullName evidence="8">MucB/RseB C-terminal domain-containing protein</fullName>
    </submittedName>
</protein>
<evidence type="ECO:0000313" key="9">
    <source>
        <dbReference type="Proteomes" id="UP000737171"/>
    </source>
</evidence>
<keyword evidence="4" id="KW-0574">Periplasm</keyword>
<evidence type="ECO:0000259" key="6">
    <source>
        <dbReference type="Pfam" id="PF03888"/>
    </source>
</evidence>
<evidence type="ECO:0000259" key="7">
    <source>
        <dbReference type="Pfam" id="PF17188"/>
    </source>
</evidence>
<dbReference type="InterPro" id="IPR038484">
    <property type="entry name" value="MucB/RseB_C_sf"/>
</dbReference>
<keyword evidence="9" id="KW-1185">Reference proteome</keyword>
<feature type="chain" id="PRO_5046915449" evidence="5">
    <location>
        <begin position="31"/>
        <end position="334"/>
    </location>
</feature>
<dbReference type="InterPro" id="IPR033436">
    <property type="entry name" value="MucB/RseB_C"/>
</dbReference>
<evidence type="ECO:0000256" key="4">
    <source>
        <dbReference type="ARBA" id="ARBA00022764"/>
    </source>
</evidence>
<keyword evidence="3 5" id="KW-0732">Signal</keyword>
<dbReference type="PANTHER" id="PTHR38782">
    <property type="match status" value="1"/>
</dbReference>
<name>A0ABX2EE03_9BURK</name>
<dbReference type="Pfam" id="PF03888">
    <property type="entry name" value="MucB_RseB"/>
    <property type="match status" value="1"/>
</dbReference>
<gene>
    <name evidence="8" type="ORF">HLB44_07590</name>
</gene>
<proteinExistence type="inferred from homology"/>
<dbReference type="Pfam" id="PF17188">
    <property type="entry name" value="MucB_RseB_C"/>
    <property type="match status" value="1"/>
</dbReference>
<organism evidence="8 9">
    <name type="scientific">Pseudaquabacterium terrae</name>
    <dbReference type="NCBI Taxonomy" id="2732868"/>
    <lineage>
        <taxon>Bacteria</taxon>
        <taxon>Pseudomonadati</taxon>
        <taxon>Pseudomonadota</taxon>
        <taxon>Betaproteobacteria</taxon>
        <taxon>Burkholderiales</taxon>
        <taxon>Sphaerotilaceae</taxon>
        <taxon>Pseudaquabacterium</taxon>
    </lineage>
</organism>
<dbReference type="InterPro" id="IPR033434">
    <property type="entry name" value="MucB/RseB_N"/>
</dbReference>
<evidence type="ECO:0000256" key="3">
    <source>
        <dbReference type="ARBA" id="ARBA00022729"/>
    </source>
</evidence>
<dbReference type="Proteomes" id="UP000737171">
    <property type="component" value="Unassembled WGS sequence"/>
</dbReference>
<dbReference type="InterPro" id="IPR005588">
    <property type="entry name" value="MucB_RseB"/>
</dbReference>
<reference evidence="8 9" key="1">
    <citation type="submission" date="2020-05" db="EMBL/GenBank/DDBJ databases">
        <title>Aquincola sp. isolate from soil.</title>
        <authorList>
            <person name="Han J."/>
            <person name="Kim D.-U."/>
        </authorList>
    </citation>
    <scope>NUCLEOTIDE SEQUENCE [LARGE SCALE GENOMIC DNA]</scope>
    <source>
        <strain evidence="8 9">S2</strain>
    </source>
</reference>
<comment type="similarity">
    <text evidence="2">Belongs to the RseB family.</text>
</comment>
<evidence type="ECO:0000313" key="8">
    <source>
        <dbReference type="EMBL" id="NRF66841.1"/>
    </source>
</evidence>
<sequence length="334" mass="37051">MSMPRVSERRLFGRLGVGVMLLSCATLAGAQAAADPAQWLSRMRQAATNRTYQGTMAFAAGSQVSSSRVTHISEGRERYERIEALDGQMRQQFRHNGALLTLWPQTRVAIVEQVEPIADFPALPASSQRALESYEIRSIGSDRVAGHEAEVLLLKPRDALRFGQRLWAERETGLLLRTEVLSPRGDVLESASFTDLSIGGKLAPESVLKPMKKKLDGYRVVRPQAQPTQLDAEGWSLKGSVPGFQLLNCVKRPLDAADEAGAELQVLQSVFSDGLTHVSVFIERFDAQRHKPMRTMLGATHSLMNRHGDWWVTIVGDVPMATIQQFEALLQRRP</sequence>
<dbReference type="EMBL" id="JABRWJ010000002">
    <property type="protein sequence ID" value="NRF66841.1"/>
    <property type="molecule type" value="Genomic_DNA"/>
</dbReference>
<accession>A0ABX2EE03</accession>
<dbReference type="PIRSF" id="PIRSF005427">
    <property type="entry name" value="RseB"/>
    <property type="match status" value="1"/>
</dbReference>
<feature type="domain" description="MucB/RseB C-terminal" evidence="7">
    <location>
        <begin position="231"/>
        <end position="327"/>
    </location>
</feature>
<dbReference type="PANTHER" id="PTHR38782:SF1">
    <property type="entry name" value="SIGMA-E FACTOR REGULATORY PROTEIN RSEB"/>
    <property type="match status" value="1"/>
</dbReference>